<reference evidence="1 2" key="1">
    <citation type="journal article" date="2009" name="Curr. Microbiol.">
        <title>Molecular cloning and expression of a novel cholinephosphotransferase involved in glycoglycerophospholipid biosynthesis of Mycoplasma fermentans.</title>
        <authorList>
            <person name="Ishida N."/>
            <person name="Irikura D."/>
            <person name="Matsuda K."/>
            <person name="Sato S."/>
            <person name="Asano K."/>
        </authorList>
    </citation>
    <scope>NUCLEOTIDE SEQUENCE [LARGE SCALE GENOMIC DNA]</scope>
    <source>
        <strain evidence="2">ATCC 19989 / NBRC 14854 / NCTC 10117 / PG18</strain>
    </source>
</reference>
<sequence length="340" mass="40784">MALFNTGISPNIIKSPIFKVHTNFVLAFNNFVSSYELYWKRLEKFEANLEFYNNFSDCLNFIDSLTNVFPKDNTFYKKTYFTVNNDNLFYMQNSNLYKIILNKRHLENMNTWHENNKLNFLINRMKNIMLYLVNNKLTTYNSQYIFREKDKRYIFEKSSLNEILNKNLNANTGQIITWIDFNNPLLIEKETANSFDFLVFDNNGNILKNNDYFLQNLEYDKLIISISKNNLINNKKIQIIVEFLNKEKYIKGVFRTNYNFDDSDYEYHFVISRSKSDFLLLANIDHNNNDSKKLINSFNEMLDLNIENKLQFFIDEFRKTTDDKILKFVVIKKMSKKKNS</sequence>
<dbReference type="KEGG" id="mfp:MBIO_0099"/>
<gene>
    <name evidence="1" type="ordered locus">MBIO_0099</name>
</gene>
<name>C4XDZ2_MYCFP</name>
<keyword evidence="2" id="KW-1185">Reference proteome</keyword>
<evidence type="ECO:0000313" key="2">
    <source>
        <dbReference type="Proteomes" id="UP000006810"/>
    </source>
</evidence>
<evidence type="ECO:0000313" key="1">
    <source>
        <dbReference type="EMBL" id="BAH69364.1"/>
    </source>
</evidence>
<protein>
    <submittedName>
        <fullName evidence="1">Uncharacterized protein</fullName>
    </submittedName>
</protein>
<dbReference type="Proteomes" id="UP000006810">
    <property type="component" value="Chromosome"/>
</dbReference>
<dbReference type="EMBL" id="AP009608">
    <property type="protein sequence ID" value="BAH69364.1"/>
    <property type="molecule type" value="Genomic_DNA"/>
</dbReference>
<accession>C4XDZ2</accession>
<proteinExistence type="predicted"/>
<dbReference type="AlphaFoldDB" id="C4XDZ2"/>
<organism evidence="1 2">
    <name type="scientific">Mycoplasmopsis fermentans (strain ATCC 19989 / NBRC 14854 / NCTC 10117 / PG18)</name>
    <name type="common">Mycoplasma fermentans</name>
    <dbReference type="NCBI Taxonomy" id="496833"/>
    <lineage>
        <taxon>Bacteria</taxon>
        <taxon>Bacillati</taxon>
        <taxon>Mycoplasmatota</taxon>
        <taxon>Mycoplasmoidales</taxon>
        <taxon>Metamycoplasmataceae</taxon>
        <taxon>Mycoplasmopsis</taxon>
    </lineage>
</organism>
<dbReference type="HOGENOM" id="CLU_930068_0_0_14"/>
<dbReference type="PATRIC" id="fig|496833.3.peg.516"/>